<accession>A0A419HQV1</accession>
<dbReference type="InterPro" id="IPR030678">
    <property type="entry name" value="Peptide/Ni-bd"/>
</dbReference>
<dbReference type="CDD" id="cd00995">
    <property type="entry name" value="PBP2_NikA_DppA_OppA_like"/>
    <property type="match status" value="1"/>
</dbReference>
<evidence type="ECO:0000256" key="2">
    <source>
        <dbReference type="ARBA" id="ARBA00005695"/>
    </source>
</evidence>
<dbReference type="PANTHER" id="PTHR30290:SF10">
    <property type="entry name" value="PERIPLASMIC OLIGOPEPTIDE-BINDING PROTEIN-RELATED"/>
    <property type="match status" value="1"/>
</dbReference>
<dbReference type="PANTHER" id="PTHR30290">
    <property type="entry name" value="PERIPLASMIC BINDING COMPONENT OF ABC TRANSPORTER"/>
    <property type="match status" value="1"/>
</dbReference>
<dbReference type="GO" id="GO:1904680">
    <property type="term" value="F:peptide transmembrane transporter activity"/>
    <property type="evidence" value="ECO:0007669"/>
    <property type="project" value="TreeGrafter"/>
</dbReference>
<dbReference type="Gene3D" id="3.40.190.10">
    <property type="entry name" value="Periplasmic binding protein-like II"/>
    <property type="match status" value="1"/>
</dbReference>
<feature type="compositionally biased region" description="Basic and acidic residues" evidence="5">
    <location>
        <begin position="25"/>
        <end position="35"/>
    </location>
</feature>
<proteinExistence type="inferred from homology"/>
<keyword evidence="4" id="KW-0732">Signal</keyword>
<gene>
    <name evidence="7" type="ORF">D5S19_27270</name>
</gene>
<dbReference type="GO" id="GO:0030313">
    <property type="term" value="C:cell envelope"/>
    <property type="evidence" value="ECO:0007669"/>
    <property type="project" value="UniProtKB-SubCell"/>
</dbReference>
<evidence type="ECO:0000313" key="8">
    <source>
        <dbReference type="Proteomes" id="UP000285112"/>
    </source>
</evidence>
<organism evidence="7 8">
    <name type="scientific">Amycolatopsis panacis</name>
    <dbReference type="NCBI Taxonomy" id="2340917"/>
    <lineage>
        <taxon>Bacteria</taxon>
        <taxon>Bacillati</taxon>
        <taxon>Actinomycetota</taxon>
        <taxon>Actinomycetes</taxon>
        <taxon>Pseudonocardiales</taxon>
        <taxon>Pseudonocardiaceae</taxon>
        <taxon>Amycolatopsis</taxon>
    </lineage>
</organism>
<dbReference type="Proteomes" id="UP000285112">
    <property type="component" value="Unassembled WGS sequence"/>
</dbReference>
<reference evidence="7 8" key="1">
    <citation type="submission" date="2018-09" db="EMBL/GenBank/DDBJ databases">
        <title>YIM PH 21725 draft genome.</title>
        <authorList>
            <person name="Miao C."/>
        </authorList>
    </citation>
    <scope>NUCLEOTIDE SEQUENCE [LARGE SCALE GENOMIC DNA]</scope>
    <source>
        <strain evidence="8">YIM PH21725</strain>
    </source>
</reference>
<evidence type="ECO:0000313" key="7">
    <source>
        <dbReference type="EMBL" id="RJQ78879.1"/>
    </source>
</evidence>
<keyword evidence="3" id="KW-0813">Transport</keyword>
<dbReference type="AlphaFoldDB" id="A0A419HQV1"/>
<sequence>MRRRVRPRGPRRPGRAHHRSRVLPARRDIGRRQGEEHVTSSIRIFIGEPSSIDPAQGFEHDGALVLRFLADPLIDFTPDTGEPRPAAAASWEVDSGGKRVLFRLRRDVRFHHGRAVTAEDYVYSLTRVVRPETGSKLAYNLAMVEGYEAVLAGRSDTLSGVRALAPDLLEVRLTEPFHEIAAVFGHRVTAPVPAELIEADPEDFRVRPVSTGPYRIAEPWREGTGLVLERFDGYYGNNAAYPDGGGGHVDRIDLAVYDEVDEGYADWQRGALQITKVPPAQLGDAFRFGERFRRTPCALMQYIGFPTRVAPFDDPRVRRAVAMSVDRQHIIDEIFHGTRPIADRVLPPAIARGDGGDDLIDIEYSPRRARELLAEAGVGTDLEFDFCFNAGLGHDAWVTLALDQISAALGWRFRLTPLPWPEFLRWLRRADSLFRMTWVIDYPSPDNFLYPLFHSESIHHDNFTGFSSAEFDLLIQRARSTADPAGRAKLYRAAEEVVCSALPLLPLWFGVQYHLVDLDRFDIDGPPVDLFGEPALRLYRPRPSSAG</sequence>
<evidence type="ECO:0000256" key="3">
    <source>
        <dbReference type="ARBA" id="ARBA00022448"/>
    </source>
</evidence>
<dbReference type="Gene3D" id="3.90.76.10">
    <property type="entry name" value="Dipeptide-binding Protein, Domain 1"/>
    <property type="match status" value="1"/>
</dbReference>
<protein>
    <submittedName>
        <fullName evidence="7">ABC transporter substrate-binding protein</fullName>
    </submittedName>
</protein>
<comment type="similarity">
    <text evidence="2">Belongs to the bacterial solute-binding protein 5 family.</text>
</comment>
<dbReference type="InterPro" id="IPR039424">
    <property type="entry name" value="SBP_5"/>
</dbReference>
<dbReference type="Pfam" id="PF00496">
    <property type="entry name" value="SBP_bac_5"/>
    <property type="match status" value="1"/>
</dbReference>
<evidence type="ECO:0000256" key="1">
    <source>
        <dbReference type="ARBA" id="ARBA00004196"/>
    </source>
</evidence>
<evidence type="ECO:0000259" key="6">
    <source>
        <dbReference type="Pfam" id="PF00496"/>
    </source>
</evidence>
<feature type="domain" description="Solute-binding protein family 5" evidence="6">
    <location>
        <begin position="82"/>
        <end position="456"/>
    </location>
</feature>
<dbReference type="SUPFAM" id="SSF53850">
    <property type="entry name" value="Periplasmic binding protein-like II"/>
    <property type="match status" value="1"/>
</dbReference>
<feature type="compositionally biased region" description="Basic residues" evidence="5">
    <location>
        <begin position="1"/>
        <end position="21"/>
    </location>
</feature>
<dbReference type="EMBL" id="QZFV01000127">
    <property type="protein sequence ID" value="RJQ78879.1"/>
    <property type="molecule type" value="Genomic_DNA"/>
</dbReference>
<comment type="caution">
    <text evidence="7">The sequence shown here is derived from an EMBL/GenBank/DDBJ whole genome shotgun (WGS) entry which is preliminary data.</text>
</comment>
<name>A0A419HQV1_9PSEU</name>
<dbReference type="Gene3D" id="3.10.105.10">
    <property type="entry name" value="Dipeptide-binding Protein, Domain 3"/>
    <property type="match status" value="1"/>
</dbReference>
<evidence type="ECO:0000256" key="4">
    <source>
        <dbReference type="ARBA" id="ARBA00022729"/>
    </source>
</evidence>
<dbReference type="InterPro" id="IPR000914">
    <property type="entry name" value="SBP_5_dom"/>
</dbReference>
<evidence type="ECO:0000256" key="5">
    <source>
        <dbReference type="SAM" id="MobiDB-lite"/>
    </source>
</evidence>
<dbReference type="GO" id="GO:0015833">
    <property type="term" value="P:peptide transport"/>
    <property type="evidence" value="ECO:0007669"/>
    <property type="project" value="TreeGrafter"/>
</dbReference>
<dbReference type="GO" id="GO:0043190">
    <property type="term" value="C:ATP-binding cassette (ABC) transporter complex"/>
    <property type="evidence" value="ECO:0007669"/>
    <property type="project" value="InterPro"/>
</dbReference>
<dbReference type="PIRSF" id="PIRSF002741">
    <property type="entry name" value="MppA"/>
    <property type="match status" value="1"/>
</dbReference>
<keyword evidence="8" id="KW-1185">Reference proteome</keyword>
<dbReference type="GO" id="GO:0042597">
    <property type="term" value="C:periplasmic space"/>
    <property type="evidence" value="ECO:0007669"/>
    <property type="project" value="UniProtKB-ARBA"/>
</dbReference>
<feature type="region of interest" description="Disordered" evidence="5">
    <location>
        <begin position="1"/>
        <end position="35"/>
    </location>
</feature>
<comment type="subcellular location">
    <subcellularLocation>
        <location evidence="1">Cell envelope</location>
    </subcellularLocation>
</comment>